<evidence type="ECO:0000256" key="5">
    <source>
        <dbReference type="ARBA" id="ARBA00023136"/>
    </source>
</evidence>
<evidence type="ECO:0000313" key="7">
    <source>
        <dbReference type="EMBL" id="KRL42527.1"/>
    </source>
</evidence>
<sequence length="249" mass="25950">MQIVCTGIYLIVAGIAGGLLSSMAGMASLVSYPVLLSLGLPPVSANVTNTTAQIFTGIGSTLSSAKELHSARHATLFDAAWALVGSVCGCILLLIAPASSFEKVVPVLIAFAGGLMLYSLFSKTPVKKRGSHPLIKGIALFLVGIYIGYFGASAGVITLAILTLAEDLPFATTNAIKNFISFAGNGLAMLIYAFTADVRWVIALTMGVGFLIGGWLGPKVVRHLPVRPLRFVIALAAFGLAIYLAITTY</sequence>
<keyword evidence="5 6" id="KW-0472">Membrane</keyword>
<comment type="similarity">
    <text evidence="2 6">Belongs to the 4-toluene sulfonate uptake permease (TSUP) (TC 2.A.102) family.</text>
</comment>
<keyword evidence="4 6" id="KW-1133">Transmembrane helix</keyword>
<feature type="transmembrane region" description="Helical" evidence="6">
    <location>
        <begin position="200"/>
        <end position="217"/>
    </location>
</feature>
<dbReference type="EMBL" id="AZEU01000227">
    <property type="protein sequence ID" value="KRL42527.1"/>
    <property type="molecule type" value="Genomic_DNA"/>
</dbReference>
<organism evidence="7 8">
    <name type="scientific">Lacticaseibacillus manihotivorans DSM 13343 = JCM 12514</name>
    <dbReference type="NCBI Taxonomy" id="1423769"/>
    <lineage>
        <taxon>Bacteria</taxon>
        <taxon>Bacillati</taxon>
        <taxon>Bacillota</taxon>
        <taxon>Bacilli</taxon>
        <taxon>Lactobacillales</taxon>
        <taxon>Lactobacillaceae</taxon>
        <taxon>Lacticaseibacillus</taxon>
    </lineage>
</organism>
<feature type="transmembrane region" description="Helical" evidence="6">
    <location>
        <begin position="229"/>
        <end position="246"/>
    </location>
</feature>
<dbReference type="Proteomes" id="UP000051790">
    <property type="component" value="Unassembled WGS sequence"/>
</dbReference>
<feature type="transmembrane region" description="Helical" evidence="6">
    <location>
        <begin position="79"/>
        <end position="97"/>
    </location>
</feature>
<gene>
    <name evidence="7" type="ORF">FD01_GL001919</name>
</gene>
<accession>A0A0R1QCT9</accession>
<dbReference type="RefSeq" id="WP_054717435.1">
    <property type="nucleotide sequence ID" value="NZ_AZEU01000227.1"/>
</dbReference>
<keyword evidence="3 6" id="KW-0812">Transmembrane</keyword>
<dbReference type="PANTHER" id="PTHR43701:SF2">
    <property type="entry name" value="MEMBRANE TRANSPORTER PROTEIN YJNA-RELATED"/>
    <property type="match status" value="1"/>
</dbReference>
<feature type="transmembrane region" description="Helical" evidence="6">
    <location>
        <begin position="104"/>
        <end position="121"/>
    </location>
</feature>
<feature type="transmembrane region" description="Helical" evidence="6">
    <location>
        <begin position="7"/>
        <end position="32"/>
    </location>
</feature>
<dbReference type="InterPro" id="IPR051598">
    <property type="entry name" value="TSUP/Inactive_protease-like"/>
</dbReference>
<dbReference type="GO" id="GO:0005886">
    <property type="term" value="C:plasma membrane"/>
    <property type="evidence" value="ECO:0007669"/>
    <property type="project" value="UniProtKB-SubCell"/>
</dbReference>
<keyword evidence="8" id="KW-1185">Reference proteome</keyword>
<proteinExistence type="inferred from homology"/>
<reference evidence="7 8" key="1">
    <citation type="journal article" date="2015" name="Genome Announc.">
        <title>Expanding the biotechnology potential of lactobacilli through comparative genomics of 213 strains and associated genera.</title>
        <authorList>
            <person name="Sun Z."/>
            <person name="Harris H.M."/>
            <person name="McCann A."/>
            <person name="Guo C."/>
            <person name="Argimon S."/>
            <person name="Zhang W."/>
            <person name="Yang X."/>
            <person name="Jeffery I.B."/>
            <person name="Cooney J.C."/>
            <person name="Kagawa T.F."/>
            <person name="Liu W."/>
            <person name="Song Y."/>
            <person name="Salvetti E."/>
            <person name="Wrobel A."/>
            <person name="Rasinkangas P."/>
            <person name="Parkhill J."/>
            <person name="Rea M.C."/>
            <person name="O'Sullivan O."/>
            <person name="Ritari J."/>
            <person name="Douillard F.P."/>
            <person name="Paul Ross R."/>
            <person name="Yang R."/>
            <person name="Briner A.E."/>
            <person name="Felis G.E."/>
            <person name="de Vos W.M."/>
            <person name="Barrangou R."/>
            <person name="Klaenhammer T.R."/>
            <person name="Caufield P.W."/>
            <person name="Cui Y."/>
            <person name="Zhang H."/>
            <person name="O'Toole P.W."/>
        </authorList>
    </citation>
    <scope>NUCLEOTIDE SEQUENCE [LARGE SCALE GENOMIC DNA]</scope>
    <source>
        <strain evidence="7 8">DSM 13343</strain>
    </source>
</reference>
<name>A0A0R1QCT9_9LACO</name>
<evidence type="ECO:0000256" key="6">
    <source>
        <dbReference type="RuleBase" id="RU363041"/>
    </source>
</evidence>
<comment type="caution">
    <text evidence="7">The sequence shown here is derived from an EMBL/GenBank/DDBJ whole genome shotgun (WGS) entry which is preliminary data.</text>
</comment>
<protein>
    <recommendedName>
        <fullName evidence="6">Probable membrane transporter protein</fullName>
    </recommendedName>
</protein>
<feature type="transmembrane region" description="Helical" evidence="6">
    <location>
        <begin position="176"/>
        <end position="194"/>
    </location>
</feature>
<dbReference type="PATRIC" id="fig|1423769.4.peg.2067"/>
<evidence type="ECO:0000256" key="2">
    <source>
        <dbReference type="ARBA" id="ARBA00009142"/>
    </source>
</evidence>
<dbReference type="PANTHER" id="PTHR43701">
    <property type="entry name" value="MEMBRANE TRANSPORTER PROTEIN MJ0441-RELATED"/>
    <property type="match status" value="1"/>
</dbReference>
<keyword evidence="6" id="KW-1003">Cell membrane</keyword>
<comment type="subcellular location">
    <subcellularLocation>
        <location evidence="6">Cell membrane</location>
        <topology evidence="6">Multi-pass membrane protein</topology>
    </subcellularLocation>
    <subcellularLocation>
        <location evidence="1">Membrane</location>
        <topology evidence="1">Multi-pass membrane protein</topology>
    </subcellularLocation>
</comment>
<dbReference type="InterPro" id="IPR002781">
    <property type="entry name" value="TM_pro_TauE-like"/>
</dbReference>
<feature type="transmembrane region" description="Helical" evidence="6">
    <location>
        <begin position="141"/>
        <end position="164"/>
    </location>
</feature>
<dbReference type="AlphaFoldDB" id="A0A0R1QCT9"/>
<evidence type="ECO:0000256" key="1">
    <source>
        <dbReference type="ARBA" id="ARBA00004141"/>
    </source>
</evidence>
<evidence type="ECO:0000313" key="8">
    <source>
        <dbReference type="Proteomes" id="UP000051790"/>
    </source>
</evidence>
<evidence type="ECO:0000256" key="3">
    <source>
        <dbReference type="ARBA" id="ARBA00022692"/>
    </source>
</evidence>
<evidence type="ECO:0000256" key="4">
    <source>
        <dbReference type="ARBA" id="ARBA00022989"/>
    </source>
</evidence>
<dbReference type="OrthoDB" id="2329556at2"/>
<dbReference type="Pfam" id="PF01925">
    <property type="entry name" value="TauE"/>
    <property type="match status" value="1"/>
</dbReference>